<keyword evidence="3" id="KW-1185">Reference proteome</keyword>
<sequence length="226" mass="23854">MDYRALALVPLAAFVLSVSAAAPRVPDGWHVFAISHSDKPDTSNGFEIGLTPVGDAAGTPTLTIRSTRPQLPLGPNVGALTQPAYGYAGQRVRFSAEMRAEGAAPWAGIYLTPGDGGMLNRVAEGAPGVEHRLPPGSAVHPGGDWRPVSVVMDVPADAPLISVGLALVGEGQLWARQLRFDVVGRDVPVTTTTLNIDWARARQSFAESRRVMAQVPPQPLANARLD</sequence>
<name>A0ABW7FC63_9BURK</name>
<dbReference type="Proteomes" id="UP001606301">
    <property type="component" value="Unassembled WGS sequence"/>
</dbReference>
<proteinExistence type="predicted"/>
<protein>
    <submittedName>
        <fullName evidence="2">Uncharacterized protein</fullName>
    </submittedName>
</protein>
<accession>A0ABW7FC63</accession>
<dbReference type="RefSeq" id="WP_394394658.1">
    <property type="nucleotide sequence ID" value="NZ_JBIGHW010000001.1"/>
</dbReference>
<organism evidence="2 3">
    <name type="scientific">Pelomonas margarita</name>
    <dbReference type="NCBI Taxonomy" id="3299031"/>
    <lineage>
        <taxon>Bacteria</taxon>
        <taxon>Pseudomonadati</taxon>
        <taxon>Pseudomonadota</taxon>
        <taxon>Betaproteobacteria</taxon>
        <taxon>Burkholderiales</taxon>
        <taxon>Sphaerotilaceae</taxon>
        <taxon>Roseateles</taxon>
    </lineage>
</organism>
<comment type="caution">
    <text evidence="2">The sequence shown here is derived from an EMBL/GenBank/DDBJ whole genome shotgun (WGS) entry which is preliminary data.</text>
</comment>
<dbReference type="Gene3D" id="2.60.120.260">
    <property type="entry name" value="Galactose-binding domain-like"/>
    <property type="match status" value="1"/>
</dbReference>
<feature type="signal peptide" evidence="1">
    <location>
        <begin position="1"/>
        <end position="20"/>
    </location>
</feature>
<feature type="chain" id="PRO_5046402062" evidence="1">
    <location>
        <begin position="21"/>
        <end position="226"/>
    </location>
</feature>
<reference evidence="2 3" key="1">
    <citation type="submission" date="2024-08" db="EMBL/GenBank/DDBJ databases">
        <authorList>
            <person name="Lu H."/>
        </authorList>
    </citation>
    <scope>NUCLEOTIDE SEQUENCE [LARGE SCALE GENOMIC DNA]</scope>
    <source>
        <strain evidence="2 3">LKC17W</strain>
    </source>
</reference>
<evidence type="ECO:0000313" key="3">
    <source>
        <dbReference type="Proteomes" id="UP001606301"/>
    </source>
</evidence>
<evidence type="ECO:0000256" key="1">
    <source>
        <dbReference type="SAM" id="SignalP"/>
    </source>
</evidence>
<keyword evidence="1" id="KW-0732">Signal</keyword>
<evidence type="ECO:0000313" key="2">
    <source>
        <dbReference type="EMBL" id="MFG6439324.1"/>
    </source>
</evidence>
<gene>
    <name evidence="2" type="ORF">ACG0Z3_01375</name>
</gene>
<dbReference type="EMBL" id="JBIGHW010000001">
    <property type="protein sequence ID" value="MFG6439324.1"/>
    <property type="molecule type" value="Genomic_DNA"/>
</dbReference>